<accession>A0ABP6LCQ7</accession>
<protein>
    <submittedName>
        <fullName evidence="3">Uncharacterized protein</fullName>
    </submittedName>
</protein>
<feature type="transmembrane region" description="Helical" evidence="2">
    <location>
        <begin position="158"/>
        <end position="185"/>
    </location>
</feature>
<feature type="transmembrane region" description="Helical" evidence="2">
    <location>
        <begin position="126"/>
        <end position="146"/>
    </location>
</feature>
<evidence type="ECO:0000313" key="3">
    <source>
        <dbReference type="EMBL" id="GAA3037589.1"/>
    </source>
</evidence>
<proteinExistence type="predicted"/>
<gene>
    <name evidence="3" type="ORF">GCM10017559_76840</name>
</gene>
<keyword evidence="2" id="KW-0472">Membrane</keyword>
<evidence type="ECO:0000256" key="2">
    <source>
        <dbReference type="SAM" id="Phobius"/>
    </source>
</evidence>
<evidence type="ECO:0000313" key="4">
    <source>
        <dbReference type="Proteomes" id="UP001499930"/>
    </source>
</evidence>
<feature type="compositionally biased region" description="Acidic residues" evidence="1">
    <location>
        <begin position="40"/>
        <end position="55"/>
    </location>
</feature>
<name>A0ABP6LCQ7_9ACTN</name>
<feature type="transmembrane region" description="Helical" evidence="2">
    <location>
        <begin position="206"/>
        <end position="225"/>
    </location>
</feature>
<evidence type="ECO:0000256" key="1">
    <source>
        <dbReference type="SAM" id="MobiDB-lite"/>
    </source>
</evidence>
<sequence length="335" mass="36293">MPDPDDVARGLAELELYTHTRDRFLPVPIAPAPLAVPADVDPDETEDAENFEEEGETRRVRQLRARVAEAHRLVDLQRDEAPLLVDTDKVRKRRARVAEAARLHALAQDPHALAWSDARVRRTTTVMSMSAAVIALGVSSIGVQHSVAKGLKLAEGSIGWWAAFGVEPILSLPLLAAVTVQAYAAMRGRPVDRKSPEGRKVFKAEAFLLGMTLVLNCWPALQWTGFDLLPLVVHSLGPLGAVTAIWLLPTLWKILSVLPVGEDDDRLTGLTYRENADSEAASSKAAKIAPLVERARTLIASGALPANPSANRIRTTLQCGMDDARDVRDALKGGA</sequence>
<comment type="caution">
    <text evidence="3">The sequence shown here is derived from an EMBL/GenBank/DDBJ whole genome shotgun (WGS) entry which is preliminary data.</text>
</comment>
<keyword evidence="4" id="KW-1185">Reference proteome</keyword>
<dbReference type="Proteomes" id="UP001499930">
    <property type="component" value="Unassembled WGS sequence"/>
</dbReference>
<organism evidence="3 4">
    <name type="scientific">Streptosporangium longisporum</name>
    <dbReference type="NCBI Taxonomy" id="46187"/>
    <lineage>
        <taxon>Bacteria</taxon>
        <taxon>Bacillati</taxon>
        <taxon>Actinomycetota</taxon>
        <taxon>Actinomycetes</taxon>
        <taxon>Streptosporangiales</taxon>
        <taxon>Streptosporangiaceae</taxon>
        <taxon>Streptosporangium</taxon>
    </lineage>
</organism>
<reference evidence="4" key="1">
    <citation type="journal article" date="2019" name="Int. J. Syst. Evol. Microbiol.">
        <title>The Global Catalogue of Microorganisms (GCM) 10K type strain sequencing project: providing services to taxonomists for standard genome sequencing and annotation.</title>
        <authorList>
            <consortium name="The Broad Institute Genomics Platform"/>
            <consortium name="The Broad Institute Genome Sequencing Center for Infectious Disease"/>
            <person name="Wu L."/>
            <person name="Ma J."/>
        </authorList>
    </citation>
    <scope>NUCLEOTIDE SEQUENCE [LARGE SCALE GENOMIC DNA]</scope>
    <source>
        <strain evidence="4">JCM 3106</strain>
    </source>
</reference>
<keyword evidence="2" id="KW-0812">Transmembrane</keyword>
<feature type="region of interest" description="Disordered" evidence="1">
    <location>
        <begin position="35"/>
        <end position="57"/>
    </location>
</feature>
<keyword evidence="2" id="KW-1133">Transmembrane helix</keyword>
<dbReference type="EMBL" id="BAAAWD010000027">
    <property type="protein sequence ID" value="GAA3037589.1"/>
    <property type="molecule type" value="Genomic_DNA"/>
</dbReference>